<feature type="domain" description="Plastocyanin-like" evidence="5">
    <location>
        <begin position="212"/>
        <end position="351"/>
    </location>
</feature>
<dbReference type="PANTHER" id="PTHR11709:SF394">
    <property type="entry name" value="FI03373P-RELATED"/>
    <property type="match status" value="1"/>
</dbReference>
<evidence type="ECO:0000256" key="1">
    <source>
        <dbReference type="ARBA" id="ARBA00022723"/>
    </source>
</evidence>
<dbReference type="SUPFAM" id="SSF49503">
    <property type="entry name" value="Cupredoxins"/>
    <property type="match status" value="2"/>
</dbReference>
<evidence type="ECO:0000313" key="7">
    <source>
        <dbReference type="WBParaSite" id="PDA_v2.g27064.t1"/>
    </source>
</evidence>
<dbReference type="InterPro" id="IPR045087">
    <property type="entry name" value="Cu-oxidase_fam"/>
</dbReference>
<reference evidence="7" key="1">
    <citation type="submission" date="2022-11" db="UniProtKB">
        <authorList>
            <consortium name="WormBaseParasite"/>
        </authorList>
    </citation>
    <scope>IDENTIFICATION</scope>
</reference>
<dbReference type="Pfam" id="PF07731">
    <property type="entry name" value="Cu-oxidase_2"/>
    <property type="match status" value="1"/>
</dbReference>
<dbReference type="GO" id="GO:0005507">
    <property type="term" value="F:copper ion binding"/>
    <property type="evidence" value="ECO:0007669"/>
    <property type="project" value="InterPro"/>
</dbReference>
<dbReference type="AlphaFoldDB" id="A0A914QCM6"/>
<evidence type="ECO:0000259" key="5">
    <source>
        <dbReference type="Pfam" id="PF07731"/>
    </source>
</evidence>
<dbReference type="InterPro" id="IPR001117">
    <property type="entry name" value="Cu-oxidase_2nd"/>
</dbReference>
<dbReference type="Pfam" id="PF00394">
    <property type="entry name" value="Cu-oxidase"/>
    <property type="match status" value="1"/>
</dbReference>
<organism evidence="6 7">
    <name type="scientific">Panagrolaimus davidi</name>
    <dbReference type="NCBI Taxonomy" id="227884"/>
    <lineage>
        <taxon>Eukaryota</taxon>
        <taxon>Metazoa</taxon>
        <taxon>Ecdysozoa</taxon>
        <taxon>Nematoda</taxon>
        <taxon>Chromadorea</taxon>
        <taxon>Rhabditida</taxon>
        <taxon>Tylenchina</taxon>
        <taxon>Panagrolaimomorpha</taxon>
        <taxon>Panagrolaimoidea</taxon>
        <taxon>Panagrolaimidae</taxon>
        <taxon>Panagrolaimus</taxon>
    </lineage>
</organism>
<dbReference type="CDD" id="cd13905">
    <property type="entry name" value="CuRO_3_tcLLC2_insect_like"/>
    <property type="match status" value="1"/>
</dbReference>
<keyword evidence="3" id="KW-0186">Copper</keyword>
<sequence>MLTIDDHKFTVVSADGYPIKSAETVLMVINPGERYDILIHGLENPKRQSFSIIIETMEHFNKTGSIIEPFFGAAKLFYEDFNGNSIEKLNPDWYHSRRCSPQNRCLVLNCPFKQFPKEYNFDCKYAINFESIENLEDSEILSSNGFESGYEEYFINMHYDSHMNGWMYQMPRGIPYFHKQNLQEFAKPCNRETCPPESDARFDDSCFCFYHLNITLGNIIQLVIYNMGYGGGYTNGYAHPFHIHGAHYYLLKMEFPEYNSTNFVKQPNQDIDCQQTLHCNEKSFRNSSWLNGRIPDIENLKNPTFRDTVAVPMGGYVVIRFRATNPGWWFAHCHLMLHQMAGMAFALKVGEHHQMPIPPSGFPNSCGDFDAPPLDSRLKTGYPDFV</sequence>
<evidence type="ECO:0000256" key="2">
    <source>
        <dbReference type="ARBA" id="ARBA00023002"/>
    </source>
</evidence>
<dbReference type="InterPro" id="IPR008972">
    <property type="entry name" value="Cupredoxin"/>
</dbReference>
<evidence type="ECO:0000256" key="3">
    <source>
        <dbReference type="ARBA" id="ARBA00023008"/>
    </source>
</evidence>
<dbReference type="GO" id="GO:0005886">
    <property type="term" value="C:plasma membrane"/>
    <property type="evidence" value="ECO:0007669"/>
    <property type="project" value="TreeGrafter"/>
</dbReference>
<name>A0A914QCM6_9BILA</name>
<dbReference type="InterPro" id="IPR011706">
    <property type="entry name" value="Cu-oxidase_C"/>
</dbReference>
<dbReference type="PANTHER" id="PTHR11709">
    <property type="entry name" value="MULTI-COPPER OXIDASE"/>
    <property type="match status" value="1"/>
</dbReference>
<dbReference type="WBParaSite" id="PDA_v2.g27064.t1">
    <property type="protein sequence ID" value="PDA_v2.g27064.t1"/>
    <property type="gene ID" value="PDA_v2.g27064"/>
</dbReference>
<accession>A0A914QCM6</accession>
<feature type="domain" description="Plastocyanin-like" evidence="4">
    <location>
        <begin position="3"/>
        <end position="59"/>
    </location>
</feature>
<dbReference type="Proteomes" id="UP000887578">
    <property type="component" value="Unplaced"/>
</dbReference>
<dbReference type="Gene3D" id="2.60.40.420">
    <property type="entry name" value="Cupredoxins - blue copper proteins"/>
    <property type="match status" value="2"/>
</dbReference>
<keyword evidence="6" id="KW-1185">Reference proteome</keyword>
<keyword evidence="1" id="KW-0479">Metal-binding</keyword>
<keyword evidence="2" id="KW-0560">Oxidoreductase</keyword>
<dbReference type="GO" id="GO:0006826">
    <property type="term" value="P:iron ion transport"/>
    <property type="evidence" value="ECO:0007669"/>
    <property type="project" value="TreeGrafter"/>
</dbReference>
<proteinExistence type="predicted"/>
<protein>
    <submittedName>
        <fullName evidence="7">Plastocyanin-like domain-containing protein</fullName>
    </submittedName>
</protein>
<dbReference type="GO" id="GO:0016491">
    <property type="term" value="F:oxidoreductase activity"/>
    <property type="evidence" value="ECO:0007669"/>
    <property type="project" value="UniProtKB-KW"/>
</dbReference>
<evidence type="ECO:0000313" key="6">
    <source>
        <dbReference type="Proteomes" id="UP000887578"/>
    </source>
</evidence>
<dbReference type="PROSITE" id="PS00080">
    <property type="entry name" value="MULTICOPPER_OXIDASE2"/>
    <property type="match status" value="1"/>
</dbReference>
<dbReference type="InterPro" id="IPR002355">
    <property type="entry name" value="Cu_oxidase_Cu_BS"/>
</dbReference>
<evidence type="ECO:0000259" key="4">
    <source>
        <dbReference type="Pfam" id="PF00394"/>
    </source>
</evidence>